<dbReference type="SUPFAM" id="SSF51735">
    <property type="entry name" value="NAD(P)-binding Rossmann-fold domains"/>
    <property type="match status" value="1"/>
</dbReference>
<dbReference type="InterPro" id="IPR009081">
    <property type="entry name" value="PP-bd_ACP"/>
</dbReference>
<dbReference type="Gene3D" id="1.10.1200.10">
    <property type="entry name" value="ACP-like"/>
    <property type="match status" value="1"/>
</dbReference>
<evidence type="ECO:0000313" key="2">
    <source>
        <dbReference type="EMBL" id="KJK33326.1"/>
    </source>
</evidence>
<dbReference type="PROSITE" id="PS50075">
    <property type="entry name" value="CARRIER"/>
    <property type="match status" value="1"/>
</dbReference>
<sequence length="447" mass="47878">MLLALVSARTGRPAAVLTAELDLTDDLRLDSLARVELLAALRTQHPGLPEITVADLLAFRTLGELQAAVEGRATKHRYIRITRPRPAPGLRTADLRGVLVITDDGRGTAKQLRENLAAQGIAATVVDEVPYGATGVIFLGGLRDDVTHVHAEALHAAREVRRLFVTVQDTGGDFGRSGTTRRQAAGLEGLARHLRTEWPDSTIRAFDIPRGPHTAELITTELLHGGATEAAGYPDVRHELIFERTPAPAADNAPARHDFRAEVNPGLLVDASHSPLAWMIEWFTAASGATTLRDVSLLRDLATGTGPITVRGQGKRLALVSTVMHGRARIAPPDQPARPGNRPVVTVRGARALGWRLDHSRTDPAATGECLRIAVKWAGEEFGGTAVATSARQVRVHRAGLLSAPGKAALSAGRVHDGRAECDVLLTDADGSARLELRGVRLLRHPR</sequence>
<proteinExistence type="predicted"/>
<keyword evidence="3" id="KW-1185">Reference proteome</keyword>
<dbReference type="SUPFAM" id="SSF47336">
    <property type="entry name" value="ACP-like"/>
    <property type="match status" value="1"/>
</dbReference>
<dbReference type="EMBL" id="JYJG01000550">
    <property type="protein sequence ID" value="KJK33326.1"/>
    <property type="molecule type" value="Genomic_DNA"/>
</dbReference>
<dbReference type="Proteomes" id="UP000033393">
    <property type="component" value="Unassembled WGS sequence"/>
</dbReference>
<dbReference type="InterPro" id="IPR036736">
    <property type="entry name" value="ACP-like_sf"/>
</dbReference>
<name>A0A0F0GDJ7_LENAE</name>
<dbReference type="Gene3D" id="3.40.50.720">
    <property type="entry name" value="NAD(P)-binding Rossmann-like Domain"/>
    <property type="match status" value="1"/>
</dbReference>
<evidence type="ECO:0000259" key="1">
    <source>
        <dbReference type="PROSITE" id="PS50075"/>
    </source>
</evidence>
<gene>
    <name evidence="2" type="ORF">UK23_46600</name>
</gene>
<feature type="domain" description="Carrier" evidence="1">
    <location>
        <begin position="1"/>
        <end position="73"/>
    </location>
</feature>
<evidence type="ECO:0000313" key="3">
    <source>
        <dbReference type="Proteomes" id="UP000033393"/>
    </source>
</evidence>
<dbReference type="AlphaFoldDB" id="A0A0F0GDJ7"/>
<dbReference type="PATRIC" id="fig|68170.10.peg.2946"/>
<protein>
    <recommendedName>
        <fullName evidence="1">Carrier domain-containing protein</fullName>
    </recommendedName>
</protein>
<organism evidence="2 3">
    <name type="scientific">Lentzea aerocolonigenes</name>
    <name type="common">Lechevalieria aerocolonigenes</name>
    <name type="synonym">Saccharothrix aerocolonigenes</name>
    <dbReference type="NCBI Taxonomy" id="68170"/>
    <lineage>
        <taxon>Bacteria</taxon>
        <taxon>Bacillati</taxon>
        <taxon>Actinomycetota</taxon>
        <taxon>Actinomycetes</taxon>
        <taxon>Pseudonocardiales</taxon>
        <taxon>Pseudonocardiaceae</taxon>
        <taxon>Lentzea</taxon>
    </lineage>
</organism>
<comment type="caution">
    <text evidence="2">The sequence shown here is derived from an EMBL/GenBank/DDBJ whole genome shotgun (WGS) entry which is preliminary data.</text>
</comment>
<dbReference type="Pfam" id="PF00550">
    <property type="entry name" value="PP-binding"/>
    <property type="match status" value="1"/>
</dbReference>
<dbReference type="InterPro" id="IPR036291">
    <property type="entry name" value="NAD(P)-bd_dom_sf"/>
</dbReference>
<reference evidence="2 3" key="1">
    <citation type="submission" date="2015-02" db="EMBL/GenBank/DDBJ databases">
        <authorList>
            <person name="Ju K.-S."/>
            <person name="Doroghazi J.R."/>
            <person name="Metcalf W."/>
        </authorList>
    </citation>
    <scope>NUCLEOTIDE SEQUENCE [LARGE SCALE GENOMIC DNA]</scope>
    <source>
        <strain evidence="2 3">NRRL B-16140</strain>
    </source>
</reference>
<accession>A0A0F0GDJ7</accession>
<dbReference type="RefSeq" id="WP_045318293.1">
    <property type="nucleotide sequence ID" value="NZ_JYJG01000550.1"/>
</dbReference>